<feature type="domain" description="Saposin B-type" evidence="4">
    <location>
        <begin position="311"/>
        <end position="388"/>
    </location>
</feature>
<feature type="domain" description="Saposin B-type" evidence="4">
    <location>
        <begin position="214"/>
        <end position="291"/>
    </location>
</feature>
<dbReference type="EMBL" id="JBJQND010000005">
    <property type="protein sequence ID" value="KAL3875979.1"/>
    <property type="molecule type" value="Genomic_DNA"/>
</dbReference>
<dbReference type="InterPro" id="IPR011001">
    <property type="entry name" value="Saposin-like"/>
</dbReference>
<reference evidence="5 6" key="1">
    <citation type="submission" date="2024-11" db="EMBL/GenBank/DDBJ databases">
        <title>Chromosome-level genome assembly of the freshwater bivalve Anodonta woodiana.</title>
        <authorList>
            <person name="Chen X."/>
        </authorList>
    </citation>
    <scope>NUCLEOTIDE SEQUENCE [LARGE SCALE GENOMIC DNA]</scope>
    <source>
        <strain evidence="5">MN2024</strain>
        <tissue evidence="5">Gills</tissue>
    </source>
</reference>
<comment type="caution">
    <text evidence="5">The sequence shown here is derived from an EMBL/GenBank/DDBJ whole genome shotgun (WGS) entry which is preliminary data.</text>
</comment>
<dbReference type="InterPro" id="IPR008139">
    <property type="entry name" value="SaposinB_dom"/>
</dbReference>
<dbReference type="Proteomes" id="UP001634394">
    <property type="component" value="Unassembled WGS sequence"/>
</dbReference>
<dbReference type="PRINTS" id="PR01797">
    <property type="entry name" value="SAPOSIN"/>
</dbReference>
<accession>A0ABD3WPS4</accession>
<feature type="domain" description="Saposin B-type" evidence="4">
    <location>
        <begin position="505"/>
        <end position="582"/>
    </location>
</feature>
<dbReference type="AlphaFoldDB" id="A0ABD3WPS4"/>
<feature type="chain" id="PRO_5044820716" description="Saposin B-type domain-containing protein" evidence="3">
    <location>
        <begin position="18"/>
        <end position="765"/>
    </location>
</feature>
<keyword evidence="1" id="KW-1015">Disulfide bond</keyword>
<feature type="domain" description="Saposin B-type" evidence="4">
    <location>
        <begin position="136"/>
        <end position="213"/>
    </location>
</feature>
<evidence type="ECO:0000256" key="2">
    <source>
        <dbReference type="ARBA" id="ARBA00023180"/>
    </source>
</evidence>
<dbReference type="PROSITE" id="PS50015">
    <property type="entry name" value="SAP_B"/>
    <property type="match status" value="7"/>
</dbReference>
<evidence type="ECO:0000259" key="4">
    <source>
        <dbReference type="PROSITE" id="PS50015"/>
    </source>
</evidence>
<dbReference type="SUPFAM" id="SSF47862">
    <property type="entry name" value="Saposin"/>
    <property type="match status" value="7"/>
</dbReference>
<dbReference type="Gene3D" id="1.10.225.10">
    <property type="entry name" value="Saposin-like"/>
    <property type="match status" value="7"/>
</dbReference>
<dbReference type="PANTHER" id="PTHR11480">
    <property type="entry name" value="SAPOSIN-RELATED"/>
    <property type="match status" value="1"/>
</dbReference>
<evidence type="ECO:0000256" key="3">
    <source>
        <dbReference type="SAM" id="SignalP"/>
    </source>
</evidence>
<sequence>MEGWIFALVIIIGAVSGAPSYDRGDNGVLCDVCHVVVQQVKALISKEQTKESAISYLENVCIQLSDVEKELCRDFIHSKSPKVFTELITQLDSMEVCFMLPNVCPRNTQEVPLLVEEAEEEPVILKGEPVHENMQDTLECEICKYIVTTLDQLVGENKTEAAINSTLMKICQSLPGALGQLCMQIEPNLLKVLENGFDPQKACTAVKLCTAGNDTLECEICKYIVTTLDQLVGENKTEAAINSTLTKICQSLPGALGQLCMQIEPNLLKVLENGFDPQKACTAVKLCTAGEEIKEKPIILKSEPVHENVEDTLECEICKYIVTTLDQLVGENKTEAAINSTLMKICQSLPGTLGQLCMQVEPNLLKVLENGFDPQKACTAVKLCTAGEEIKEEPIILKSEPVHENVENALECEICKYIVTTLDQLVGENKTEAAINATLTKICQSLPGALGQLCMQIEPNLLKVLENGFDPQKACTAVKLCTAVEEIKEEPIMLKSEPVQENLEDTLECEICKYIVTTLDQLVGENKTEAAINATLTKICQSLPGALGQLCMQIEPNLLKVLENGFDPQKACTAVKLCTADGKKLDLPCDFCYTFLAEIGIKNAEKICSVMDSCKHETYINKEIDQATYSEEPEDDLECNLCKFLVSSVDQLLGNNKTEAAINSTLMKLCNSLPGELGQICIQAEPSLLKALENGFDPEKACKAIKMCNSGMGKFINPAHIPCDVCQSALEMVAGKKGVEACFDIPGVCLYEGEVEIKTKHEPAK</sequence>
<evidence type="ECO:0000313" key="5">
    <source>
        <dbReference type="EMBL" id="KAL3875979.1"/>
    </source>
</evidence>
<keyword evidence="3" id="KW-0732">Signal</keyword>
<dbReference type="InterPro" id="IPR007856">
    <property type="entry name" value="SapB_1"/>
</dbReference>
<dbReference type="InterPro" id="IPR051428">
    <property type="entry name" value="Sphingo_Act-Surfact_Prot"/>
</dbReference>
<name>A0ABD3WPS4_SINWO</name>
<gene>
    <name evidence="5" type="ORF">ACJMK2_033872</name>
</gene>
<keyword evidence="6" id="KW-1185">Reference proteome</keyword>
<feature type="domain" description="Saposin B-type" evidence="4">
    <location>
        <begin position="408"/>
        <end position="485"/>
    </location>
</feature>
<evidence type="ECO:0000313" key="6">
    <source>
        <dbReference type="Proteomes" id="UP001634394"/>
    </source>
</evidence>
<feature type="non-terminal residue" evidence="5">
    <location>
        <position position="765"/>
    </location>
</feature>
<keyword evidence="2" id="KW-0325">Glycoprotein</keyword>
<evidence type="ECO:0000256" key="1">
    <source>
        <dbReference type="ARBA" id="ARBA00023157"/>
    </source>
</evidence>
<dbReference type="Pfam" id="PF05184">
    <property type="entry name" value="SapB_1"/>
    <property type="match status" value="7"/>
</dbReference>
<proteinExistence type="predicted"/>
<organism evidence="5 6">
    <name type="scientific">Sinanodonta woodiana</name>
    <name type="common">Chinese pond mussel</name>
    <name type="synonym">Anodonta woodiana</name>
    <dbReference type="NCBI Taxonomy" id="1069815"/>
    <lineage>
        <taxon>Eukaryota</taxon>
        <taxon>Metazoa</taxon>
        <taxon>Spiralia</taxon>
        <taxon>Lophotrochozoa</taxon>
        <taxon>Mollusca</taxon>
        <taxon>Bivalvia</taxon>
        <taxon>Autobranchia</taxon>
        <taxon>Heteroconchia</taxon>
        <taxon>Palaeoheterodonta</taxon>
        <taxon>Unionida</taxon>
        <taxon>Unionoidea</taxon>
        <taxon>Unionidae</taxon>
        <taxon>Unioninae</taxon>
        <taxon>Sinanodonta</taxon>
    </lineage>
</organism>
<feature type="domain" description="Saposin B-type" evidence="4">
    <location>
        <begin position="26"/>
        <end position="108"/>
    </location>
</feature>
<feature type="signal peptide" evidence="3">
    <location>
        <begin position="1"/>
        <end position="17"/>
    </location>
</feature>
<feature type="domain" description="Saposin B-type" evidence="4">
    <location>
        <begin position="635"/>
        <end position="712"/>
    </location>
</feature>
<dbReference type="InterPro" id="IPR008373">
    <property type="entry name" value="Saposin"/>
</dbReference>
<dbReference type="SMART" id="SM00741">
    <property type="entry name" value="SapB"/>
    <property type="match status" value="7"/>
</dbReference>
<protein>
    <recommendedName>
        <fullName evidence="4">Saposin B-type domain-containing protein</fullName>
    </recommendedName>
</protein>